<feature type="region of interest" description="Disordered" evidence="1">
    <location>
        <begin position="183"/>
        <end position="281"/>
    </location>
</feature>
<evidence type="ECO:0000256" key="1">
    <source>
        <dbReference type="SAM" id="MobiDB-lite"/>
    </source>
</evidence>
<feature type="domain" description="DUF7896" evidence="2">
    <location>
        <begin position="463"/>
        <end position="544"/>
    </location>
</feature>
<feature type="region of interest" description="Disordered" evidence="1">
    <location>
        <begin position="322"/>
        <end position="402"/>
    </location>
</feature>
<feature type="compositionally biased region" description="Basic residues" evidence="1">
    <location>
        <begin position="504"/>
        <end position="517"/>
    </location>
</feature>
<sequence length="683" mass="74934">MAVPPNLTLMANAMKMEKEIFWLHNRHLEEDERQRQWTAHTAELASALGAAAPTEPLELTDDIASLNSKKQHDPVPFLKPTDSPAAHTFALQPHDTLPSPFMSREQSGNSPNGSSIPGFTDGAIASSSLHKRPADNEALQKWQTNKDEPFNIYSSKTRRLSSGRPLPILECTVEDPSQYCKRQATVQSSPLPENYAHRRPRRDSNRLSISPRPFSTTTQSTYLQSPATPTTEGLTDFTPPTSADMSRSNSSICGAIGMMKINSQPSFPPSNVGQSAESSPVDRYYPSTTNGQLQTMPALVDNPHLVDYTGGMLDDLQSSQCYGFPANHTNPIQPPEDSTVMKRSSSEETNRSAYPLLDRTGSSNSGMSTQSQGSASQPTRKIAPKLSKSASSMSRHSSSSSYEIIRTKSLDGTIKEVVPIAKAAYVRPQHEKIKCKHCDEKPDGFRGEHELRRHTDRAHGVLRKAFVCIDVSPNKQFLASCKYCKSGKRYNAYYNAAAHLRRVHFNPKQKGNRKGKSKPAESRGGKGGGDYPSMEICKLWMTEVEELVTPDMLPLDDNEQEEEMKPTTLDELLRSQSDCSQVDFPATAYAPSSKIDIGATTRQSSAVAAPLSLPALNQNPAHGSMSLHLSPALLSQATDRAGLLDLSLDVSMYEAADNAVSDMSLVQSPQFLGGFRELFPYSQ</sequence>
<dbReference type="PANTHER" id="PTHR42031">
    <property type="entry name" value="KEY LIME PATHOGENICITY PROTEIN"/>
    <property type="match status" value="1"/>
</dbReference>
<dbReference type="EMBL" id="CAJPDS010000006">
    <property type="protein sequence ID" value="CAF9908137.1"/>
    <property type="molecule type" value="Genomic_DNA"/>
</dbReference>
<evidence type="ECO:0000259" key="2">
    <source>
        <dbReference type="Pfam" id="PF25438"/>
    </source>
</evidence>
<evidence type="ECO:0000313" key="3">
    <source>
        <dbReference type="EMBL" id="CAF9908137.1"/>
    </source>
</evidence>
<dbReference type="Proteomes" id="UP000664521">
    <property type="component" value="Unassembled WGS sequence"/>
</dbReference>
<feature type="compositionally biased region" description="Polar residues" evidence="1">
    <location>
        <begin position="261"/>
        <end position="278"/>
    </location>
</feature>
<feature type="compositionally biased region" description="Polar residues" evidence="1">
    <location>
        <begin position="213"/>
        <end position="252"/>
    </location>
</feature>
<accession>A0A8H3HYU4</accession>
<dbReference type="PANTHER" id="PTHR42031:SF1">
    <property type="entry name" value="KEY LIME PATHOGENICITY PROTEIN"/>
    <property type="match status" value="1"/>
</dbReference>
<feature type="region of interest" description="Disordered" evidence="1">
    <location>
        <begin position="81"/>
        <end position="143"/>
    </location>
</feature>
<name>A0A8H3HYU4_9LECA</name>
<reference evidence="3" key="1">
    <citation type="submission" date="2021-03" db="EMBL/GenBank/DDBJ databases">
        <authorList>
            <person name="Tagirdzhanova G."/>
        </authorList>
    </citation>
    <scope>NUCLEOTIDE SEQUENCE</scope>
</reference>
<comment type="caution">
    <text evidence="3">The sequence shown here is derived from an EMBL/GenBank/DDBJ whole genome shotgun (WGS) entry which is preliminary data.</text>
</comment>
<dbReference type="InterPro" id="IPR057218">
    <property type="entry name" value="DUF7896"/>
</dbReference>
<feature type="region of interest" description="Disordered" evidence="1">
    <location>
        <begin position="504"/>
        <end position="530"/>
    </location>
</feature>
<organism evidence="3 4">
    <name type="scientific">Heterodermia speciosa</name>
    <dbReference type="NCBI Taxonomy" id="116794"/>
    <lineage>
        <taxon>Eukaryota</taxon>
        <taxon>Fungi</taxon>
        <taxon>Dikarya</taxon>
        <taxon>Ascomycota</taxon>
        <taxon>Pezizomycotina</taxon>
        <taxon>Lecanoromycetes</taxon>
        <taxon>OSLEUM clade</taxon>
        <taxon>Lecanoromycetidae</taxon>
        <taxon>Caliciales</taxon>
        <taxon>Physciaceae</taxon>
        <taxon>Heterodermia</taxon>
    </lineage>
</organism>
<gene>
    <name evidence="3" type="ORF">HETSPECPRED_007995</name>
</gene>
<feature type="compositionally biased region" description="Low complexity" evidence="1">
    <location>
        <begin position="107"/>
        <end position="118"/>
    </location>
</feature>
<feature type="compositionally biased region" description="Low complexity" evidence="1">
    <location>
        <begin position="387"/>
        <end position="401"/>
    </location>
</feature>
<dbReference type="OrthoDB" id="5377599at2759"/>
<keyword evidence="4" id="KW-1185">Reference proteome</keyword>
<protein>
    <recommendedName>
        <fullName evidence="2">DUF7896 domain-containing protein</fullName>
    </recommendedName>
</protein>
<feature type="compositionally biased region" description="Polar residues" evidence="1">
    <location>
        <begin position="322"/>
        <end position="331"/>
    </location>
</feature>
<evidence type="ECO:0000313" key="4">
    <source>
        <dbReference type="Proteomes" id="UP000664521"/>
    </source>
</evidence>
<feature type="compositionally biased region" description="Polar residues" evidence="1">
    <location>
        <begin position="360"/>
        <end position="379"/>
    </location>
</feature>
<dbReference type="AlphaFoldDB" id="A0A8H3HYU4"/>
<proteinExistence type="predicted"/>
<dbReference type="Pfam" id="PF25438">
    <property type="entry name" value="DUF7896"/>
    <property type="match status" value="1"/>
</dbReference>